<reference evidence="1" key="1">
    <citation type="submission" date="2019-02" db="EMBL/GenBank/DDBJ databases">
        <authorList>
            <person name="Gruber-Vodicka R. H."/>
            <person name="Seah K. B. B."/>
        </authorList>
    </citation>
    <scope>NUCLEOTIDE SEQUENCE</scope>
    <source>
        <strain evidence="1">BECK_BZ131</strain>
    </source>
</reference>
<dbReference type="EMBL" id="CAADFE010000041">
    <property type="protein sequence ID" value="VFJ72989.1"/>
    <property type="molecule type" value="Genomic_DNA"/>
</dbReference>
<accession>A0A450TVN6</accession>
<evidence type="ECO:0000313" key="1">
    <source>
        <dbReference type="EMBL" id="VFJ72989.1"/>
    </source>
</evidence>
<organism evidence="1">
    <name type="scientific">Candidatus Kentrum sp. FW</name>
    <dbReference type="NCBI Taxonomy" id="2126338"/>
    <lineage>
        <taxon>Bacteria</taxon>
        <taxon>Pseudomonadati</taxon>
        <taxon>Pseudomonadota</taxon>
        <taxon>Gammaproteobacteria</taxon>
        <taxon>Candidatus Kentrum</taxon>
    </lineage>
</organism>
<protein>
    <submittedName>
        <fullName evidence="1">Uncharacterized protein</fullName>
    </submittedName>
</protein>
<gene>
    <name evidence="1" type="ORF">BECKFW1821C_GA0114237_104138</name>
</gene>
<proteinExistence type="predicted"/>
<sequence length="72" mass="7987">MFPLARGKETAAPVPLRLDRISQSATLKLTEAMGEEELRLDRISQSATLRLTQPSMRPPLSSLFSIGAWPNH</sequence>
<name>A0A450TVN6_9GAMM</name>
<dbReference type="AlphaFoldDB" id="A0A450TVN6"/>